<feature type="compositionally biased region" description="Polar residues" evidence="4">
    <location>
        <begin position="685"/>
        <end position="702"/>
    </location>
</feature>
<proteinExistence type="predicted"/>
<dbReference type="STRING" id="215250.A0A316YDP9"/>
<feature type="repeat" description="WD" evidence="3">
    <location>
        <begin position="568"/>
        <end position="600"/>
    </location>
</feature>
<feature type="region of interest" description="Disordered" evidence="4">
    <location>
        <begin position="877"/>
        <end position="907"/>
    </location>
</feature>
<evidence type="ECO:0000256" key="2">
    <source>
        <dbReference type="ARBA" id="ARBA00022737"/>
    </source>
</evidence>
<dbReference type="FunCoup" id="A0A316YDP9">
    <property type="interactions" value="70"/>
</dbReference>
<gene>
    <name evidence="5" type="ORF">FA10DRAFT_269309</name>
</gene>
<evidence type="ECO:0000256" key="1">
    <source>
        <dbReference type="ARBA" id="ARBA00022574"/>
    </source>
</evidence>
<dbReference type="RefSeq" id="XP_025374547.1">
    <property type="nucleotide sequence ID" value="XM_025522701.1"/>
</dbReference>
<feature type="compositionally biased region" description="Low complexity" evidence="4">
    <location>
        <begin position="228"/>
        <end position="240"/>
    </location>
</feature>
<dbReference type="SMART" id="SM00320">
    <property type="entry name" value="WD40"/>
    <property type="match status" value="4"/>
</dbReference>
<feature type="region of interest" description="Disordered" evidence="4">
    <location>
        <begin position="33"/>
        <end position="110"/>
    </location>
</feature>
<dbReference type="PROSITE" id="PS50294">
    <property type="entry name" value="WD_REPEATS_REGION"/>
    <property type="match status" value="1"/>
</dbReference>
<keyword evidence="1 3" id="KW-0853">WD repeat</keyword>
<keyword evidence="6" id="KW-1185">Reference proteome</keyword>
<feature type="compositionally biased region" description="Low complexity" evidence="4">
    <location>
        <begin position="881"/>
        <end position="898"/>
    </location>
</feature>
<feature type="compositionally biased region" description="Low complexity" evidence="4">
    <location>
        <begin position="43"/>
        <end position="70"/>
    </location>
</feature>
<reference evidence="5 6" key="1">
    <citation type="journal article" date="2018" name="Mol. Biol. Evol.">
        <title>Broad Genomic Sampling Reveals a Smut Pathogenic Ancestry of the Fungal Clade Ustilaginomycotina.</title>
        <authorList>
            <person name="Kijpornyongpan T."/>
            <person name="Mondo S.J."/>
            <person name="Barry K."/>
            <person name="Sandor L."/>
            <person name="Lee J."/>
            <person name="Lipzen A."/>
            <person name="Pangilinan J."/>
            <person name="LaButti K."/>
            <person name="Hainaut M."/>
            <person name="Henrissat B."/>
            <person name="Grigoriev I.V."/>
            <person name="Spatafora J.W."/>
            <person name="Aime M.C."/>
        </authorList>
    </citation>
    <scope>NUCLEOTIDE SEQUENCE [LARGE SCALE GENOMIC DNA]</scope>
    <source>
        <strain evidence="5 6">MCA 4198</strain>
    </source>
</reference>
<name>A0A316YDP9_9BASI</name>
<dbReference type="InterPro" id="IPR036322">
    <property type="entry name" value="WD40_repeat_dom_sf"/>
</dbReference>
<dbReference type="Gene3D" id="2.130.10.10">
    <property type="entry name" value="YVTN repeat-like/Quinoprotein amine dehydrogenase"/>
    <property type="match status" value="1"/>
</dbReference>
<keyword evidence="2" id="KW-0677">Repeat</keyword>
<feature type="compositionally biased region" description="Polar residues" evidence="4">
    <location>
        <begin position="662"/>
        <end position="675"/>
    </location>
</feature>
<feature type="region of interest" description="Disordered" evidence="4">
    <location>
        <begin position="228"/>
        <end position="247"/>
    </location>
</feature>
<dbReference type="InterPro" id="IPR051362">
    <property type="entry name" value="WD_repeat_creC_regulators"/>
</dbReference>
<sequence length="907" mass="94960">MEEGLVAPEGAYTPAWNYLLPLAPPTMIPVSQTQMQSATAKDASSSNPSAGTAGASASSSSSASTSTGAGQLSPAGAAGTGETRNGRSVSDPLAGEMATDRASSTPKTALSHISLAAPSAWSHAPIQPTTKLSVATVRYPPNVSTSQRNGGEGGAPAINDLGGTASFHGPLLEASLSSQGIDGSPMLVTGGQGGVPGVAALQLLAHLSGTGGAGPSITTSPSLASSMLAQTMSSSSGSSGKNLLKPKNNIKQTSSSFVQRLQNHTDYTKVMGQRGDGNTIERFAFANRQRVLFWLGENANGWIKDPLARLTFASPITAHDINQHTRSPSRLDVIIGFSSADIVWFEPFSARYSRINKGGCVYDSPITSIRWLPGSETLFICAHSDGTCTIFDVSRDDAAPGSWSPATGMSIQGFTSHSHSSLGSAEKEEEEEQEFLRNDASSTRPRPTAARRQPTSDSLTTVGNVSIDGGSRTSTVDDGAPSSRPRIVGWDPTVKMVVTRPANDTMGNETYSRKAWMSKNPVAHWQVVKNAEISDIAFAPDSTRLAVVSTDGKVRVIDLLNERLDQTMTSYFGAFTCVAWSPDAKLLVTGGSDDLVSVWSPEGRVLARCIGHSSFIKAVAFDPWRWRADDRTYRFASVAEDGKVIMWDFSSAALQRPKMAHGSSSYSKQARSGGSSFADPHQPQGRMSMSSTRPRNSMSADRSSFAVETSDESDGKAMLHPALMRKEVAELQPVAVFEVSHYPLMPHNIDGVPTSAVSSSASTAGMLGAAVPVHLNGAPSMAQQHDSATGTAAVGNASSPGQAGTAVSPTSAGGVSSTGGSPANASQPNAALGNGAHNVLAAFGDIGTASDLLVGIRYRPDGLIVLHKSGTMRFLSRPKTQRQVLQQQHHQQPSQPVRATGGGGWRR</sequence>
<organism evidence="5 6">
    <name type="scientific">Acaromyces ingoldii</name>
    <dbReference type="NCBI Taxonomy" id="215250"/>
    <lineage>
        <taxon>Eukaryota</taxon>
        <taxon>Fungi</taxon>
        <taxon>Dikarya</taxon>
        <taxon>Basidiomycota</taxon>
        <taxon>Ustilaginomycotina</taxon>
        <taxon>Exobasidiomycetes</taxon>
        <taxon>Exobasidiales</taxon>
        <taxon>Cryptobasidiaceae</taxon>
        <taxon>Acaromyces</taxon>
    </lineage>
</organism>
<dbReference type="GO" id="GO:0032153">
    <property type="term" value="C:cell division site"/>
    <property type="evidence" value="ECO:0007669"/>
    <property type="project" value="TreeGrafter"/>
</dbReference>
<dbReference type="PANTHER" id="PTHR14107:SF16">
    <property type="entry name" value="AT02583P"/>
    <property type="match status" value="1"/>
</dbReference>
<feature type="region of interest" description="Disordered" evidence="4">
    <location>
        <begin position="401"/>
        <end position="488"/>
    </location>
</feature>
<feature type="compositionally biased region" description="Polar residues" evidence="4">
    <location>
        <begin position="404"/>
        <end position="423"/>
    </location>
</feature>
<evidence type="ECO:0000313" key="5">
    <source>
        <dbReference type="EMBL" id="PWN87349.1"/>
    </source>
</evidence>
<dbReference type="EMBL" id="KZ819640">
    <property type="protein sequence ID" value="PWN87349.1"/>
    <property type="molecule type" value="Genomic_DNA"/>
</dbReference>
<dbReference type="Pfam" id="PF00400">
    <property type="entry name" value="WD40"/>
    <property type="match status" value="2"/>
</dbReference>
<dbReference type="Proteomes" id="UP000245768">
    <property type="component" value="Unassembled WGS sequence"/>
</dbReference>
<dbReference type="OrthoDB" id="3367at2759"/>
<dbReference type="GeneID" id="37044617"/>
<dbReference type="SUPFAM" id="SSF50978">
    <property type="entry name" value="WD40 repeat-like"/>
    <property type="match status" value="1"/>
</dbReference>
<evidence type="ECO:0000256" key="3">
    <source>
        <dbReference type="PROSITE-ProRule" id="PRU00221"/>
    </source>
</evidence>
<dbReference type="InterPro" id="IPR001680">
    <property type="entry name" value="WD40_rpt"/>
</dbReference>
<evidence type="ECO:0000256" key="4">
    <source>
        <dbReference type="SAM" id="MobiDB-lite"/>
    </source>
</evidence>
<dbReference type="InParanoid" id="A0A316YDP9"/>
<feature type="region of interest" description="Disordered" evidence="4">
    <location>
        <begin position="780"/>
        <end position="829"/>
    </location>
</feature>
<dbReference type="AlphaFoldDB" id="A0A316YDP9"/>
<dbReference type="GO" id="GO:0051286">
    <property type="term" value="C:cell tip"/>
    <property type="evidence" value="ECO:0007669"/>
    <property type="project" value="TreeGrafter"/>
</dbReference>
<dbReference type="GO" id="GO:0005634">
    <property type="term" value="C:nucleus"/>
    <property type="evidence" value="ECO:0007669"/>
    <property type="project" value="TreeGrafter"/>
</dbReference>
<feature type="compositionally biased region" description="Low complexity" evidence="4">
    <location>
        <begin position="440"/>
        <end position="456"/>
    </location>
</feature>
<accession>A0A316YDP9</accession>
<dbReference type="InterPro" id="IPR015943">
    <property type="entry name" value="WD40/YVTN_repeat-like_dom_sf"/>
</dbReference>
<feature type="compositionally biased region" description="Low complexity" evidence="4">
    <location>
        <begin position="806"/>
        <end position="822"/>
    </location>
</feature>
<dbReference type="GO" id="GO:0045013">
    <property type="term" value="P:carbon catabolite repression of transcription"/>
    <property type="evidence" value="ECO:0007669"/>
    <property type="project" value="TreeGrafter"/>
</dbReference>
<feature type="region of interest" description="Disordered" evidence="4">
    <location>
        <begin position="660"/>
        <end position="713"/>
    </location>
</feature>
<feature type="compositionally biased region" description="Polar residues" evidence="4">
    <location>
        <begin position="781"/>
        <end position="802"/>
    </location>
</feature>
<dbReference type="PROSITE" id="PS50082">
    <property type="entry name" value="WD_REPEATS_2"/>
    <property type="match status" value="1"/>
</dbReference>
<dbReference type="PANTHER" id="PTHR14107">
    <property type="entry name" value="WD REPEAT PROTEIN"/>
    <property type="match status" value="1"/>
</dbReference>
<evidence type="ECO:0000313" key="6">
    <source>
        <dbReference type="Proteomes" id="UP000245768"/>
    </source>
</evidence>
<protein>
    <submittedName>
        <fullName evidence="5">WD40 repeat-like protein</fullName>
    </submittedName>
</protein>